<evidence type="ECO:0000313" key="2">
    <source>
        <dbReference type="Proteomes" id="UP001469553"/>
    </source>
</evidence>
<organism evidence="1 2">
    <name type="scientific">Ameca splendens</name>
    <dbReference type="NCBI Taxonomy" id="208324"/>
    <lineage>
        <taxon>Eukaryota</taxon>
        <taxon>Metazoa</taxon>
        <taxon>Chordata</taxon>
        <taxon>Craniata</taxon>
        <taxon>Vertebrata</taxon>
        <taxon>Euteleostomi</taxon>
        <taxon>Actinopterygii</taxon>
        <taxon>Neopterygii</taxon>
        <taxon>Teleostei</taxon>
        <taxon>Neoteleostei</taxon>
        <taxon>Acanthomorphata</taxon>
        <taxon>Ovalentaria</taxon>
        <taxon>Atherinomorphae</taxon>
        <taxon>Cyprinodontiformes</taxon>
        <taxon>Goodeidae</taxon>
        <taxon>Ameca</taxon>
    </lineage>
</organism>
<sequence length="107" mass="12236">MANFVRGILSENFVFVFEMSDRKDTASNMPLVQTYNAAIWVQTVTYSPLTYTDSALLKSTLPDPRKGADIWIKEFLTAYKWTGIGDWCCERTQSWVPPSFAHTPTMM</sequence>
<comment type="caution">
    <text evidence="1">The sequence shown here is derived from an EMBL/GenBank/DDBJ whole genome shotgun (WGS) entry which is preliminary data.</text>
</comment>
<dbReference type="Proteomes" id="UP001469553">
    <property type="component" value="Unassembled WGS sequence"/>
</dbReference>
<dbReference type="EMBL" id="JAHRIP010004106">
    <property type="protein sequence ID" value="MEQ2281602.1"/>
    <property type="molecule type" value="Genomic_DNA"/>
</dbReference>
<gene>
    <name evidence="1" type="ORF">AMECASPLE_032119</name>
</gene>
<proteinExistence type="predicted"/>
<protein>
    <submittedName>
        <fullName evidence="1">Uncharacterized protein</fullName>
    </submittedName>
</protein>
<accession>A0ABV0XJI2</accession>
<evidence type="ECO:0000313" key="1">
    <source>
        <dbReference type="EMBL" id="MEQ2281602.1"/>
    </source>
</evidence>
<keyword evidence="2" id="KW-1185">Reference proteome</keyword>
<reference evidence="1 2" key="1">
    <citation type="submission" date="2021-06" db="EMBL/GenBank/DDBJ databases">
        <authorList>
            <person name="Palmer J.M."/>
        </authorList>
    </citation>
    <scope>NUCLEOTIDE SEQUENCE [LARGE SCALE GENOMIC DNA]</scope>
    <source>
        <strain evidence="1 2">AS_MEX2019</strain>
        <tissue evidence="1">Muscle</tissue>
    </source>
</reference>
<name>A0ABV0XJI2_9TELE</name>